<name>A0A8H8DF38_9FUNG</name>
<proteinExistence type="predicted"/>
<dbReference type="EMBL" id="JAEFCI010012727">
    <property type="protein sequence ID" value="KAG5455826.1"/>
    <property type="molecule type" value="Genomic_DNA"/>
</dbReference>
<gene>
    <name evidence="1" type="ORF">BJ554DRAFT_4619</name>
</gene>
<dbReference type="AlphaFoldDB" id="A0A8H8DF38"/>
<protein>
    <submittedName>
        <fullName evidence="1">Uncharacterized protein</fullName>
    </submittedName>
</protein>
<comment type="caution">
    <text evidence="1">The sequence shown here is derived from an EMBL/GenBank/DDBJ whole genome shotgun (WGS) entry which is preliminary data.</text>
</comment>
<organism evidence="1 2">
    <name type="scientific">Olpidium bornovanus</name>
    <dbReference type="NCBI Taxonomy" id="278681"/>
    <lineage>
        <taxon>Eukaryota</taxon>
        <taxon>Fungi</taxon>
        <taxon>Fungi incertae sedis</taxon>
        <taxon>Olpidiomycota</taxon>
        <taxon>Olpidiomycotina</taxon>
        <taxon>Olpidiomycetes</taxon>
        <taxon>Olpidiales</taxon>
        <taxon>Olpidiaceae</taxon>
        <taxon>Olpidium</taxon>
    </lineage>
</organism>
<reference evidence="1 2" key="1">
    <citation type="journal article" name="Sci. Rep.">
        <title>Genome-scale phylogenetic analyses confirm Olpidium as the closest living zoosporic fungus to the non-flagellated, terrestrial fungi.</title>
        <authorList>
            <person name="Chang Y."/>
            <person name="Rochon D."/>
            <person name="Sekimoto S."/>
            <person name="Wang Y."/>
            <person name="Chovatia M."/>
            <person name="Sandor L."/>
            <person name="Salamov A."/>
            <person name="Grigoriev I.V."/>
            <person name="Stajich J.E."/>
            <person name="Spatafora J.W."/>
        </authorList>
    </citation>
    <scope>NUCLEOTIDE SEQUENCE [LARGE SCALE GENOMIC DNA]</scope>
    <source>
        <strain evidence="1">S191</strain>
    </source>
</reference>
<keyword evidence="2" id="KW-1185">Reference proteome</keyword>
<evidence type="ECO:0000313" key="2">
    <source>
        <dbReference type="Proteomes" id="UP000673691"/>
    </source>
</evidence>
<evidence type="ECO:0000313" key="1">
    <source>
        <dbReference type="EMBL" id="KAG5455826.1"/>
    </source>
</evidence>
<dbReference type="Proteomes" id="UP000673691">
    <property type="component" value="Unassembled WGS sequence"/>
</dbReference>
<accession>A0A8H8DF38</accession>
<sequence>MASTPAGNDAPTALFGPSMGRVLFATRRAGLARLRLPWWSRWKSWNRVKSERFCCVSHQWTWTRYIFHP</sequence>